<dbReference type="InterPro" id="IPR042197">
    <property type="entry name" value="Apaf_helical"/>
</dbReference>
<comment type="similarity">
    <text evidence="1">Belongs to the disease resistance NB-LRR family.</text>
</comment>
<dbReference type="SUPFAM" id="SSF52047">
    <property type="entry name" value="RNI-like"/>
    <property type="match status" value="1"/>
</dbReference>
<dbReference type="PANTHER" id="PTHR23155:SF889">
    <property type="entry name" value="OS03G0379801 PROTEIN"/>
    <property type="match status" value="1"/>
</dbReference>
<feature type="compositionally biased region" description="Basic and acidic residues" evidence="7">
    <location>
        <begin position="532"/>
        <end position="544"/>
    </location>
</feature>
<dbReference type="GO" id="GO:0009626">
    <property type="term" value="P:plant-type hypersensitive response"/>
    <property type="evidence" value="ECO:0007669"/>
    <property type="project" value="UniProtKB-ARBA"/>
</dbReference>
<dbReference type="OrthoDB" id="1517790at2759"/>
<evidence type="ECO:0000256" key="7">
    <source>
        <dbReference type="SAM" id="MobiDB-lite"/>
    </source>
</evidence>
<dbReference type="FunFam" id="1.10.10.10:FF:000322">
    <property type="entry name" value="Probable disease resistance protein At1g63360"/>
    <property type="match status" value="1"/>
</dbReference>
<dbReference type="SUPFAM" id="SSF52540">
    <property type="entry name" value="P-loop containing nucleoside triphosphate hydrolases"/>
    <property type="match status" value="1"/>
</dbReference>
<dbReference type="EMBL" id="LWDX02028624">
    <property type="protein sequence ID" value="OEL29022.1"/>
    <property type="molecule type" value="Genomic_DNA"/>
</dbReference>
<dbReference type="InterPro" id="IPR038005">
    <property type="entry name" value="RX-like_CC"/>
</dbReference>
<dbReference type="GO" id="GO:0042742">
    <property type="term" value="P:defense response to bacterium"/>
    <property type="evidence" value="ECO:0007669"/>
    <property type="project" value="UniProtKB-ARBA"/>
</dbReference>
<feature type="compositionally biased region" description="Acidic residues" evidence="7">
    <location>
        <begin position="482"/>
        <end position="531"/>
    </location>
</feature>
<dbReference type="InterPro" id="IPR041118">
    <property type="entry name" value="Rx_N"/>
</dbReference>
<reference evidence="12 13" key="1">
    <citation type="submission" date="2016-09" db="EMBL/GenBank/DDBJ databases">
        <title>The draft genome of Dichanthelium oligosanthes: A C3 panicoid grass species.</title>
        <authorList>
            <person name="Studer A.J."/>
            <person name="Schnable J.C."/>
            <person name="Brutnell T.P."/>
        </authorList>
    </citation>
    <scope>NUCLEOTIDE SEQUENCE [LARGE SCALE GENOMIC DNA]</scope>
    <source>
        <strain evidence="13">cv. Kellogg 1175</strain>
        <tissue evidence="12">Leaf</tissue>
    </source>
</reference>
<dbReference type="InterPro" id="IPR036388">
    <property type="entry name" value="WH-like_DNA-bd_sf"/>
</dbReference>
<organism evidence="12 13">
    <name type="scientific">Dichanthelium oligosanthes</name>
    <dbReference type="NCBI Taxonomy" id="888268"/>
    <lineage>
        <taxon>Eukaryota</taxon>
        <taxon>Viridiplantae</taxon>
        <taxon>Streptophyta</taxon>
        <taxon>Embryophyta</taxon>
        <taxon>Tracheophyta</taxon>
        <taxon>Spermatophyta</taxon>
        <taxon>Magnoliopsida</taxon>
        <taxon>Liliopsida</taxon>
        <taxon>Poales</taxon>
        <taxon>Poaceae</taxon>
        <taxon>PACMAD clade</taxon>
        <taxon>Panicoideae</taxon>
        <taxon>Panicodae</taxon>
        <taxon>Paniceae</taxon>
        <taxon>Dichantheliinae</taxon>
        <taxon>Dichanthelium</taxon>
    </lineage>
</organism>
<dbReference type="InterPro" id="IPR055414">
    <property type="entry name" value="LRR_R13L4/SHOC2-like"/>
</dbReference>
<keyword evidence="6" id="KW-0175">Coiled coil</keyword>
<dbReference type="AlphaFoldDB" id="A0A1E5VVB0"/>
<dbReference type="STRING" id="888268.A0A1E5VVB0"/>
<name>A0A1E5VVB0_9POAL</name>
<protein>
    <submittedName>
        <fullName evidence="12">Putative disease resistance RPP13-like protein 3</fullName>
    </submittedName>
</protein>
<dbReference type="InterPro" id="IPR027417">
    <property type="entry name" value="P-loop_NTPase"/>
</dbReference>
<evidence type="ECO:0000259" key="8">
    <source>
        <dbReference type="Pfam" id="PF00931"/>
    </source>
</evidence>
<dbReference type="InterPro" id="IPR058922">
    <property type="entry name" value="WHD_DRP"/>
</dbReference>
<evidence type="ECO:0000259" key="11">
    <source>
        <dbReference type="Pfam" id="PF23598"/>
    </source>
</evidence>
<evidence type="ECO:0000256" key="4">
    <source>
        <dbReference type="ARBA" id="ARBA00022741"/>
    </source>
</evidence>
<dbReference type="PRINTS" id="PR00364">
    <property type="entry name" value="DISEASERSIST"/>
</dbReference>
<dbReference type="Gene3D" id="1.20.5.4130">
    <property type="match status" value="1"/>
</dbReference>
<dbReference type="Proteomes" id="UP000095767">
    <property type="component" value="Unassembled WGS sequence"/>
</dbReference>
<dbReference type="Gene3D" id="1.10.10.10">
    <property type="entry name" value="Winged helix-like DNA-binding domain superfamily/Winged helix DNA-binding domain"/>
    <property type="match status" value="1"/>
</dbReference>
<feature type="domain" description="NB-ARC" evidence="8">
    <location>
        <begin position="105"/>
        <end position="270"/>
    </location>
</feature>
<keyword evidence="5" id="KW-0611">Plant defense</keyword>
<proteinExistence type="inferred from homology"/>
<dbReference type="Gene3D" id="3.80.10.10">
    <property type="entry name" value="Ribonuclease Inhibitor"/>
    <property type="match status" value="1"/>
</dbReference>
<dbReference type="InterPro" id="IPR002182">
    <property type="entry name" value="NB-ARC"/>
</dbReference>
<dbReference type="GO" id="GO:0043531">
    <property type="term" value="F:ADP binding"/>
    <property type="evidence" value="ECO:0007669"/>
    <property type="project" value="InterPro"/>
</dbReference>
<keyword evidence="4" id="KW-0547">Nucleotide-binding</keyword>
<dbReference type="PANTHER" id="PTHR23155">
    <property type="entry name" value="DISEASE RESISTANCE PROTEIN RP"/>
    <property type="match status" value="1"/>
</dbReference>
<accession>A0A1E5VVB0</accession>
<evidence type="ECO:0000256" key="2">
    <source>
        <dbReference type="ARBA" id="ARBA00022614"/>
    </source>
</evidence>
<dbReference type="Gene3D" id="1.10.8.430">
    <property type="entry name" value="Helical domain of apoptotic protease-activating factors"/>
    <property type="match status" value="1"/>
</dbReference>
<evidence type="ECO:0000256" key="5">
    <source>
        <dbReference type="ARBA" id="ARBA00022821"/>
    </source>
</evidence>
<evidence type="ECO:0000259" key="9">
    <source>
        <dbReference type="Pfam" id="PF18052"/>
    </source>
</evidence>
<dbReference type="Pfam" id="PF23559">
    <property type="entry name" value="WHD_DRP"/>
    <property type="match status" value="1"/>
</dbReference>
<dbReference type="CDD" id="cd14798">
    <property type="entry name" value="RX-CC_like"/>
    <property type="match status" value="1"/>
</dbReference>
<keyword evidence="3" id="KW-0677">Repeat</keyword>
<feature type="region of interest" description="Disordered" evidence="7">
    <location>
        <begin position="480"/>
        <end position="595"/>
    </location>
</feature>
<evidence type="ECO:0000259" key="10">
    <source>
        <dbReference type="Pfam" id="PF23559"/>
    </source>
</evidence>
<dbReference type="Pfam" id="PF00931">
    <property type="entry name" value="NB-ARC"/>
    <property type="match status" value="1"/>
</dbReference>
<dbReference type="Pfam" id="PF23598">
    <property type="entry name" value="LRR_14"/>
    <property type="match status" value="1"/>
</dbReference>
<dbReference type="Pfam" id="PF18052">
    <property type="entry name" value="Rx_N"/>
    <property type="match status" value="1"/>
</dbReference>
<dbReference type="GO" id="GO:0002758">
    <property type="term" value="P:innate immune response-activating signaling pathway"/>
    <property type="evidence" value="ECO:0007669"/>
    <property type="project" value="UniProtKB-ARBA"/>
</dbReference>
<sequence length="974" mass="111444">MAEAIVGPLVGKLQELAVSEAKALVAVNDDIRGLRDRLMWMQAFLRHADPRRRDTSDELIRVWLKQTRDVAFDAEDAIDDYTLKVDLSRDDAQPSPIKREHLGKRLEEALFHDFEKKNRFVICVRGEGGVGKATLVRELYERPTTMSKFDFQAWVSFAPYLRSSSILQLIHQELEETNTWCPRSDIDEKLKKILSKNKYLLVLDGEVSNTDWNAILAVLPDDDANHGSRIVRIMQGAHKWPHGIAPQHRIELQCFDQTETASLFKQRVCMEEKTEGKINTIENFDDDLHGITKGLPLAIVLMSGLMQTKEYPTEWQAVFHYLKPKKSKRLDSILAMCFDDLPHDLKSCFLYFAALPMNTPVEARKLVCMWMAEGFLRPKDGKTMEKVGRIYLQELIARHLVKFVNMDNVNSGDESVAVHHKVHKFLQHEAQEASFVDIHNGDDIPSLATTRRLSLQNYTDKYAALANSLPKLRSILSNFQEEVNDDEEDEDYDESEGDEEDEDYDESEGDEEDEGDRDSEKEDLEEEDSDLEGEKEVEADRDEEKEIDEEDNDNKDNVLDAENESSEEVERDEISEEDVQNERSEEIKQPNATPLSGFLHCWEPLSGVLHCSREHGSPQESIKSYIKEMFQVSKFLRVINLQGIEIGENLPTTIGNVVHLQYLGVTACSLKYVPSTIGNLKNLQTLDVRDTYVDKLPEEFWNITTLRHVFGDGLFLPKQVGDLKHLQTLESIDPDENNGWDSKTFDKMVHLQSLHVWDSSHNGFNAEAISTVIEKANFLEYLDTLTLDVDNIPLSVFTSPSLRRLHSLKLDGKLLDLSVMKSEQKESKFCFPNLNLLSLRNTEVTQDFINKLGKLPLLDSLILDTNSYKDDQGLLIFSAGLFKSLTKLTLSELEDVIKLKIEKSALPELIDLELVWYHEDIKIEVHGEHEFVKKIQEENDDLYGRITKVLVAPKKIAQLPSMKHRMTSGNTKVN</sequence>
<dbReference type="InterPro" id="IPR044974">
    <property type="entry name" value="Disease_R_plants"/>
</dbReference>
<keyword evidence="2" id="KW-0433">Leucine-rich repeat</keyword>
<evidence type="ECO:0000313" key="13">
    <source>
        <dbReference type="Proteomes" id="UP000095767"/>
    </source>
</evidence>
<evidence type="ECO:0000256" key="1">
    <source>
        <dbReference type="ARBA" id="ARBA00008894"/>
    </source>
</evidence>
<feature type="domain" description="Disease resistance protein winged helix" evidence="10">
    <location>
        <begin position="356"/>
        <end position="425"/>
    </location>
</feature>
<comment type="caution">
    <text evidence="12">The sequence shown here is derived from an EMBL/GenBank/DDBJ whole genome shotgun (WGS) entry which is preliminary data.</text>
</comment>
<feature type="compositionally biased region" description="Acidic residues" evidence="7">
    <location>
        <begin position="545"/>
        <end position="579"/>
    </location>
</feature>
<evidence type="ECO:0000313" key="12">
    <source>
        <dbReference type="EMBL" id="OEL29022.1"/>
    </source>
</evidence>
<keyword evidence="13" id="KW-1185">Reference proteome</keyword>
<evidence type="ECO:0000256" key="6">
    <source>
        <dbReference type="ARBA" id="ARBA00023054"/>
    </source>
</evidence>
<feature type="domain" description="Disease resistance N-terminal" evidence="9">
    <location>
        <begin position="5"/>
        <end position="92"/>
    </location>
</feature>
<feature type="domain" description="Disease resistance R13L4/SHOC-2-like LRR" evidence="11">
    <location>
        <begin position="624"/>
        <end position="922"/>
    </location>
</feature>
<dbReference type="InterPro" id="IPR032675">
    <property type="entry name" value="LRR_dom_sf"/>
</dbReference>
<evidence type="ECO:0000256" key="3">
    <source>
        <dbReference type="ARBA" id="ARBA00022737"/>
    </source>
</evidence>
<gene>
    <name evidence="12" type="ORF">BAE44_0009959</name>
</gene>